<dbReference type="Gramene" id="EOY20000">
    <property type="protein sequence ID" value="EOY20000"/>
    <property type="gene ID" value="TCM_045401"/>
</dbReference>
<name>A0A061FSD1_THECC</name>
<keyword evidence="2" id="KW-1185">Reference proteome</keyword>
<evidence type="ECO:0000313" key="2">
    <source>
        <dbReference type="Proteomes" id="UP000026915"/>
    </source>
</evidence>
<proteinExistence type="predicted"/>
<dbReference type="HOGENOM" id="CLU_2692749_0_0_1"/>
<dbReference type="Gramene" id="EOY19999">
    <property type="protein sequence ID" value="EOY19999"/>
    <property type="gene ID" value="TCM_045401"/>
</dbReference>
<dbReference type="EMBL" id="CM001888">
    <property type="protein sequence ID" value="EOY19999.1"/>
    <property type="molecule type" value="Genomic_DNA"/>
</dbReference>
<sequence length="74" mass="8456">MHKGNCMICSHLLAFNGVRKEHAKIMSISLTNLCNEGDYYEQVHVVTLSSMEDIYYILGVLKILSNLRILEVIE</sequence>
<gene>
    <name evidence="1" type="ORF">TCM_045401</name>
</gene>
<dbReference type="Gramene" id="EOY20001">
    <property type="protein sequence ID" value="EOY20001"/>
    <property type="gene ID" value="TCM_045401"/>
</dbReference>
<accession>A0A061FSD1</accession>
<evidence type="ECO:0000313" key="1">
    <source>
        <dbReference type="EMBL" id="EOY20001.1"/>
    </source>
</evidence>
<dbReference type="EMBL" id="CM001888">
    <property type="protein sequence ID" value="EOY20000.1"/>
    <property type="molecule type" value="Genomic_DNA"/>
</dbReference>
<reference evidence="1 2" key="1">
    <citation type="journal article" date="2013" name="Genome Biol.">
        <title>The genome sequence of the most widely cultivated cacao type and its use to identify candidate genes regulating pod color.</title>
        <authorList>
            <person name="Motamayor J.C."/>
            <person name="Mockaitis K."/>
            <person name="Schmutz J."/>
            <person name="Haiminen N."/>
            <person name="Iii D.L."/>
            <person name="Cornejo O."/>
            <person name="Findley S.D."/>
            <person name="Zheng P."/>
            <person name="Utro F."/>
            <person name="Royaert S."/>
            <person name="Saski C."/>
            <person name="Jenkins J."/>
            <person name="Podicheti R."/>
            <person name="Zhao M."/>
            <person name="Scheffler B.E."/>
            <person name="Stack J.C."/>
            <person name="Feltus F.A."/>
            <person name="Mustiga G.M."/>
            <person name="Amores F."/>
            <person name="Phillips W."/>
            <person name="Marelli J.P."/>
            <person name="May G.D."/>
            <person name="Shapiro H."/>
            <person name="Ma J."/>
            <person name="Bustamante C.D."/>
            <person name="Schnell R.J."/>
            <person name="Main D."/>
            <person name="Gilbert D."/>
            <person name="Parida L."/>
            <person name="Kuhn D.N."/>
        </authorList>
    </citation>
    <scope>NUCLEOTIDE SEQUENCE [LARGE SCALE GENOMIC DNA]</scope>
    <source>
        <strain evidence="2">cv. Matina 1-6</strain>
    </source>
</reference>
<dbReference type="EMBL" id="CM001888">
    <property type="protein sequence ID" value="EOY20001.1"/>
    <property type="molecule type" value="Genomic_DNA"/>
</dbReference>
<dbReference type="InParanoid" id="A0A061FSD1"/>
<dbReference type="Proteomes" id="UP000026915">
    <property type="component" value="Chromosome 10"/>
</dbReference>
<dbReference type="AlphaFoldDB" id="A0A061FSD1"/>
<organism evidence="1 2">
    <name type="scientific">Theobroma cacao</name>
    <name type="common">Cacao</name>
    <name type="synonym">Cocoa</name>
    <dbReference type="NCBI Taxonomy" id="3641"/>
    <lineage>
        <taxon>Eukaryota</taxon>
        <taxon>Viridiplantae</taxon>
        <taxon>Streptophyta</taxon>
        <taxon>Embryophyta</taxon>
        <taxon>Tracheophyta</taxon>
        <taxon>Spermatophyta</taxon>
        <taxon>Magnoliopsida</taxon>
        <taxon>eudicotyledons</taxon>
        <taxon>Gunneridae</taxon>
        <taxon>Pentapetalae</taxon>
        <taxon>rosids</taxon>
        <taxon>malvids</taxon>
        <taxon>Malvales</taxon>
        <taxon>Malvaceae</taxon>
        <taxon>Byttnerioideae</taxon>
        <taxon>Theobroma</taxon>
    </lineage>
</organism>
<protein>
    <submittedName>
        <fullName evidence="1">Uncharacterized protein isoform 1</fullName>
    </submittedName>
</protein>